<dbReference type="EMBL" id="NEDP02005499">
    <property type="protein sequence ID" value="OWF39901.1"/>
    <property type="molecule type" value="Genomic_DNA"/>
</dbReference>
<dbReference type="AlphaFoldDB" id="A0A210PTS6"/>
<keyword evidence="2" id="KW-1185">Reference proteome</keyword>
<comment type="caution">
    <text evidence="1">The sequence shown here is derived from an EMBL/GenBank/DDBJ whole genome shotgun (WGS) entry which is preliminary data.</text>
</comment>
<gene>
    <name evidence="1" type="ORF">KP79_PYT02305</name>
</gene>
<accession>A0A210PTS6</accession>
<proteinExistence type="predicted"/>
<reference evidence="1 2" key="1">
    <citation type="journal article" date="2017" name="Nat. Ecol. Evol.">
        <title>Scallop genome provides insights into evolution of bilaterian karyotype and development.</title>
        <authorList>
            <person name="Wang S."/>
            <person name="Zhang J."/>
            <person name="Jiao W."/>
            <person name="Li J."/>
            <person name="Xun X."/>
            <person name="Sun Y."/>
            <person name="Guo X."/>
            <person name="Huan P."/>
            <person name="Dong B."/>
            <person name="Zhang L."/>
            <person name="Hu X."/>
            <person name="Sun X."/>
            <person name="Wang J."/>
            <person name="Zhao C."/>
            <person name="Wang Y."/>
            <person name="Wang D."/>
            <person name="Huang X."/>
            <person name="Wang R."/>
            <person name="Lv J."/>
            <person name="Li Y."/>
            <person name="Zhang Z."/>
            <person name="Liu B."/>
            <person name="Lu W."/>
            <person name="Hui Y."/>
            <person name="Liang J."/>
            <person name="Zhou Z."/>
            <person name="Hou R."/>
            <person name="Li X."/>
            <person name="Liu Y."/>
            <person name="Li H."/>
            <person name="Ning X."/>
            <person name="Lin Y."/>
            <person name="Zhao L."/>
            <person name="Xing Q."/>
            <person name="Dou J."/>
            <person name="Li Y."/>
            <person name="Mao J."/>
            <person name="Guo H."/>
            <person name="Dou H."/>
            <person name="Li T."/>
            <person name="Mu C."/>
            <person name="Jiang W."/>
            <person name="Fu Q."/>
            <person name="Fu X."/>
            <person name="Miao Y."/>
            <person name="Liu J."/>
            <person name="Yu Q."/>
            <person name="Li R."/>
            <person name="Liao H."/>
            <person name="Li X."/>
            <person name="Kong Y."/>
            <person name="Jiang Z."/>
            <person name="Chourrout D."/>
            <person name="Li R."/>
            <person name="Bao Z."/>
        </authorList>
    </citation>
    <scope>NUCLEOTIDE SEQUENCE [LARGE SCALE GENOMIC DNA]</scope>
    <source>
        <strain evidence="1 2">PY_sf001</strain>
    </source>
</reference>
<organism evidence="1 2">
    <name type="scientific">Mizuhopecten yessoensis</name>
    <name type="common">Japanese scallop</name>
    <name type="synonym">Patinopecten yessoensis</name>
    <dbReference type="NCBI Taxonomy" id="6573"/>
    <lineage>
        <taxon>Eukaryota</taxon>
        <taxon>Metazoa</taxon>
        <taxon>Spiralia</taxon>
        <taxon>Lophotrochozoa</taxon>
        <taxon>Mollusca</taxon>
        <taxon>Bivalvia</taxon>
        <taxon>Autobranchia</taxon>
        <taxon>Pteriomorphia</taxon>
        <taxon>Pectinida</taxon>
        <taxon>Pectinoidea</taxon>
        <taxon>Pectinidae</taxon>
        <taxon>Mizuhopecten</taxon>
    </lineage>
</organism>
<evidence type="ECO:0000313" key="2">
    <source>
        <dbReference type="Proteomes" id="UP000242188"/>
    </source>
</evidence>
<sequence length="60" mass="6978">MEPTSKKVLKLIRFLANMSLLEAEVANNIRRFIRELDKPLLKNFLRFCTGSDLIIADWGK</sequence>
<dbReference type="Proteomes" id="UP000242188">
    <property type="component" value="Unassembled WGS sequence"/>
</dbReference>
<evidence type="ECO:0000313" key="1">
    <source>
        <dbReference type="EMBL" id="OWF39901.1"/>
    </source>
</evidence>
<name>A0A210PTS6_MIZYE</name>
<protein>
    <submittedName>
        <fullName evidence="1">Uncharacterized protein</fullName>
    </submittedName>
</protein>